<proteinExistence type="predicted"/>
<evidence type="ECO:0000313" key="1">
    <source>
        <dbReference type="EMBL" id="MBX11188.1"/>
    </source>
</evidence>
<sequence>MHRTQIPTGVTLRSIPQECIITQFYMWSKGWNDCKRSWELIVLLYIKCNKYN</sequence>
<dbReference type="AlphaFoldDB" id="A0A2P2KZN7"/>
<protein>
    <submittedName>
        <fullName evidence="1">Uncharacterized protein</fullName>
    </submittedName>
</protein>
<accession>A0A2P2KZN7</accession>
<dbReference type="EMBL" id="GGEC01030704">
    <property type="protein sequence ID" value="MBX11188.1"/>
    <property type="molecule type" value="Transcribed_RNA"/>
</dbReference>
<name>A0A2P2KZN7_RHIMU</name>
<organism evidence="1">
    <name type="scientific">Rhizophora mucronata</name>
    <name type="common">Asiatic mangrove</name>
    <dbReference type="NCBI Taxonomy" id="61149"/>
    <lineage>
        <taxon>Eukaryota</taxon>
        <taxon>Viridiplantae</taxon>
        <taxon>Streptophyta</taxon>
        <taxon>Embryophyta</taxon>
        <taxon>Tracheophyta</taxon>
        <taxon>Spermatophyta</taxon>
        <taxon>Magnoliopsida</taxon>
        <taxon>eudicotyledons</taxon>
        <taxon>Gunneridae</taxon>
        <taxon>Pentapetalae</taxon>
        <taxon>rosids</taxon>
        <taxon>fabids</taxon>
        <taxon>Malpighiales</taxon>
        <taxon>Rhizophoraceae</taxon>
        <taxon>Rhizophora</taxon>
    </lineage>
</organism>
<reference evidence="1" key="1">
    <citation type="submission" date="2018-02" db="EMBL/GenBank/DDBJ databases">
        <title>Rhizophora mucronata_Transcriptome.</title>
        <authorList>
            <person name="Meera S.P."/>
            <person name="Sreeshan A."/>
            <person name="Augustine A."/>
        </authorList>
    </citation>
    <scope>NUCLEOTIDE SEQUENCE</scope>
    <source>
        <tissue evidence="1">Leaf</tissue>
    </source>
</reference>